<dbReference type="STRING" id="1794912.AXX12_03375"/>
<dbReference type="AlphaFoldDB" id="A0A154BTF8"/>
<proteinExistence type="predicted"/>
<keyword evidence="4" id="KW-1185">Reference proteome</keyword>
<dbReference type="OrthoDB" id="1674926at2"/>
<feature type="repeat" description="TPR" evidence="1">
    <location>
        <begin position="166"/>
        <end position="199"/>
    </location>
</feature>
<dbReference type="Gene3D" id="1.25.40.10">
    <property type="entry name" value="Tetratricopeptide repeat domain"/>
    <property type="match status" value="1"/>
</dbReference>
<accession>A0A154BTF8</accession>
<dbReference type="RefSeq" id="WP_066239058.1">
    <property type="nucleotide sequence ID" value="NZ_LSGP01000013.1"/>
</dbReference>
<feature type="transmembrane region" description="Helical" evidence="2">
    <location>
        <begin position="59"/>
        <end position="80"/>
    </location>
</feature>
<organism evidence="3 4">
    <name type="scientific">Anaerosporomusa subterranea</name>
    <dbReference type="NCBI Taxonomy" id="1794912"/>
    <lineage>
        <taxon>Bacteria</taxon>
        <taxon>Bacillati</taxon>
        <taxon>Bacillota</taxon>
        <taxon>Negativicutes</taxon>
        <taxon>Acetonemataceae</taxon>
        <taxon>Anaerosporomusa</taxon>
    </lineage>
</organism>
<evidence type="ECO:0000256" key="2">
    <source>
        <dbReference type="SAM" id="Phobius"/>
    </source>
</evidence>
<reference evidence="3 4" key="1">
    <citation type="submission" date="2016-02" db="EMBL/GenBank/DDBJ databases">
        <title>Anaerosporomusa subterraneum gen. nov., sp. nov., a spore-forming obligate anaerobe isolated from saprolite.</title>
        <authorList>
            <person name="Choi J.K."/>
            <person name="Shah M."/>
            <person name="Yee N."/>
        </authorList>
    </citation>
    <scope>NUCLEOTIDE SEQUENCE [LARGE SCALE GENOMIC DNA]</scope>
    <source>
        <strain evidence="3 4">RU4</strain>
    </source>
</reference>
<evidence type="ECO:0000313" key="3">
    <source>
        <dbReference type="EMBL" id="KYZ77187.1"/>
    </source>
</evidence>
<feature type="transmembrane region" description="Helical" evidence="2">
    <location>
        <begin position="34"/>
        <end position="53"/>
    </location>
</feature>
<keyword evidence="1" id="KW-0802">TPR repeat</keyword>
<keyword evidence="2" id="KW-0472">Membrane</keyword>
<keyword evidence="2" id="KW-1133">Transmembrane helix</keyword>
<evidence type="ECO:0000256" key="1">
    <source>
        <dbReference type="PROSITE-ProRule" id="PRU00339"/>
    </source>
</evidence>
<dbReference type="PROSITE" id="PS50005">
    <property type="entry name" value="TPR"/>
    <property type="match status" value="1"/>
</dbReference>
<dbReference type="EMBL" id="LSGP01000013">
    <property type="protein sequence ID" value="KYZ77187.1"/>
    <property type="molecule type" value="Genomic_DNA"/>
</dbReference>
<feature type="transmembrane region" description="Helical" evidence="2">
    <location>
        <begin position="6"/>
        <end position="22"/>
    </location>
</feature>
<sequence length="266" mass="29749">MNYFFIALLSTSGAAIVLYFLLNKILRIKMRIIPLILCVACSLFVSMALPKVIIRYSDWMGTLGVLSVFSVIFAYFLAYYDEKLDDCTQKSESETALCLSEPTPLEAVSATLFVQEQEMVQGSANHFVCETEIVNPPCEQSCLEEQASLSVETVSVNEAFSTPETFDEQLELAFHLKEQQDYHSAAKLFQKVLDANPHSEAAPLVILQIVDSLKHAREYQQAIKLLSDSLNFSAIHGKIAIERQIHELLSKLQQLQESEETGGSNT</sequence>
<keyword evidence="2" id="KW-0812">Transmembrane</keyword>
<name>A0A154BTF8_ANASB</name>
<protein>
    <submittedName>
        <fullName evidence="3">Uncharacterized protein</fullName>
    </submittedName>
</protein>
<evidence type="ECO:0000313" key="4">
    <source>
        <dbReference type="Proteomes" id="UP000076268"/>
    </source>
</evidence>
<dbReference type="InterPro" id="IPR019734">
    <property type="entry name" value="TPR_rpt"/>
</dbReference>
<dbReference type="Proteomes" id="UP000076268">
    <property type="component" value="Unassembled WGS sequence"/>
</dbReference>
<comment type="caution">
    <text evidence="3">The sequence shown here is derived from an EMBL/GenBank/DDBJ whole genome shotgun (WGS) entry which is preliminary data.</text>
</comment>
<gene>
    <name evidence="3" type="ORF">AXX12_03375</name>
</gene>
<dbReference type="InterPro" id="IPR011990">
    <property type="entry name" value="TPR-like_helical_dom_sf"/>
</dbReference>